<feature type="compositionally biased region" description="Pro residues" evidence="1">
    <location>
        <begin position="105"/>
        <end position="116"/>
    </location>
</feature>
<feature type="compositionally biased region" description="Polar residues" evidence="1">
    <location>
        <begin position="1205"/>
        <end position="1214"/>
    </location>
</feature>
<feature type="compositionally biased region" description="Low complexity" evidence="1">
    <location>
        <begin position="805"/>
        <end position="846"/>
    </location>
</feature>
<feature type="region of interest" description="Disordered" evidence="1">
    <location>
        <begin position="1009"/>
        <end position="1064"/>
    </location>
</feature>
<feature type="compositionally biased region" description="Pro residues" evidence="1">
    <location>
        <begin position="750"/>
        <end position="766"/>
    </location>
</feature>
<gene>
    <name evidence="2" type="ORF">PAPYR_8458</name>
</gene>
<feature type="compositionally biased region" description="Polar residues" evidence="1">
    <location>
        <begin position="1089"/>
        <end position="1101"/>
    </location>
</feature>
<keyword evidence="3" id="KW-1185">Reference proteome</keyword>
<feature type="compositionally biased region" description="Pro residues" evidence="1">
    <location>
        <begin position="582"/>
        <end position="628"/>
    </location>
</feature>
<accession>A0ABQ8UAL3</accession>
<proteinExistence type="predicted"/>
<feature type="compositionally biased region" description="Basic and acidic residues" evidence="1">
    <location>
        <begin position="1133"/>
        <end position="1144"/>
    </location>
</feature>
<sequence>MADTVPPNEQLFPSVPPTSFSFVEATRLSRTAGGLKKWEKGRPSPTSLRKPALILATHTPRYPYNDPDTQEIQQSQEFLLLSPPSRPARLYSKTEPGAYRHMPTPYHPPTPSPSPTLPRIHSASSSPTGEELPPPPPVFTSPSPTLPSPPPAPSTRLPAIPRLPLGDVRRMLSHSAPGPPAPYSPLPAPPPSIPVIAVRGESGNPPRVVPQVRLSAGGPVVTIPTVTTTSRGVSLPPRPQPSSAPRPLIARPSRKRATPLPSDGRLKGQRLPPPAPSHPPVDKTPRSATPRSAVGNTPRTTTASGGASPRSTPSVRTPRSGSGGRGLSPRWDPPPASTSPRRVSGVVGKGGPMPTFRLEGTEVIYAGGRDDTESVSSRSSYSEEVVDGGPALSKLEVLQRMQAAEDAALVAEYDRDVVQFVRASLAFRLAQEQQRQQQQQQQQPSGPISGSAGETSTQGSRTPTPAPSTTTTSRLQLRPGTGSPRLVAPPPGSTEPPPDAITPAPASALGYRGSRDSAIPMGDVGGGGGDSHMGGDGGDSHRGAQGLTREQSANVDAVIMLPSSPRPVPFLPPSSPAAATHAPPPPQRHPARPPPPPPHLLPTTPPLPPVRYRPPSAPPRRPPAPCRPPALNHPRPRPPRAGGGGRGEGEEEISVAAGGYTMTTMEPPAPCTTSVIPPGLSPRLSLSLAHRLDYDPQSPCFPGSPAPTPANSPAIAVSPRTRLPPHPPPPPSPFRLSVPPLAISALVGPGPAPAPLMMMPRPPAGPVPFGARRPSPRGGGALGRPASEGISPRPPPPATVVGLTPRSSRASSAGYGSSSGGISPRYPDTSRSYPSASSASGGYPPRASLPPTHPHHSTPLQPGRPQRYRDESPPCPTSPPSTPVRFQLGATQYVPPVSPPSPRRFFDRTAVQSRLHSTTPADYWVERIVILVVFEHFHPPPFASAARAGIAPGLSFLRVPTPPGASGISGLRLIENPASVPTPPRVTRSLAVGSARGLVYTDAAPLHGGPALPDGGRDGALRAPTAQCGTPAVSLTPSGPLRLTPTVTSSEDAASSYPPPSRPHHPCIHHLTWLYPSGTPLRRRRHPKSSNTAGRPTSPGAQSRPVFHTGVITTADSGGITGPPHTPASLDRTPVDRTPVDRTPVDGTPVDGTPVDRTPVDRTPVDRTPVDRTRCLCGTTGSGEEDGSMGRVGAQTACRSAACPTPSSQRSASAASGFVAGPVRGDINRGRSLQRSPPPLLHSPENSFGRVTPPSGLAG</sequence>
<feature type="region of interest" description="Disordered" evidence="1">
    <location>
        <begin position="748"/>
        <end position="886"/>
    </location>
</feature>
<protein>
    <submittedName>
        <fullName evidence="2">Uncharacterized protein</fullName>
    </submittedName>
</protein>
<feature type="compositionally biased region" description="Low complexity" evidence="1">
    <location>
        <begin position="374"/>
        <end position="383"/>
    </location>
</feature>
<organism evidence="2 3">
    <name type="scientific">Paratrimastix pyriformis</name>
    <dbReference type="NCBI Taxonomy" id="342808"/>
    <lineage>
        <taxon>Eukaryota</taxon>
        <taxon>Metamonada</taxon>
        <taxon>Preaxostyla</taxon>
        <taxon>Paratrimastigidae</taxon>
        <taxon>Paratrimastix</taxon>
    </lineage>
</organism>
<dbReference type="Proteomes" id="UP001141327">
    <property type="component" value="Unassembled WGS sequence"/>
</dbReference>
<feature type="region of interest" description="Disordered" evidence="1">
    <location>
        <begin position="1078"/>
        <end position="1167"/>
    </location>
</feature>
<feature type="compositionally biased region" description="Low complexity" evidence="1">
    <location>
        <begin position="219"/>
        <end position="229"/>
    </location>
</feature>
<feature type="region of interest" description="Disordered" evidence="1">
    <location>
        <begin position="79"/>
        <end position="355"/>
    </location>
</feature>
<feature type="compositionally biased region" description="Gly residues" evidence="1">
    <location>
        <begin position="523"/>
        <end position="537"/>
    </location>
</feature>
<feature type="compositionally biased region" description="Pro residues" evidence="1">
    <location>
        <begin position="177"/>
        <end position="193"/>
    </location>
</feature>
<feature type="compositionally biased region" description="Pro residues" evidence="1">
    <location>
        <begin position="132"/>
        <end position="153"/>
    </location>
</feature>
<feature type="compositionally biased region" description="Pro residues" evidence="1">
    <location>
        <begin position="873"/>
        <end position="882"/>
    </location>
</feature>
<evidence type="ECO:0000313" key="2">
    <source>
        <dbReference type="EMBL" id="KAJ4456341.1"/>
    </source>
</evidence>
<dbReference type="EMBL" id="JAPMOS010000073">
    <property type="protein sequence ID" value="KAJ4456341.1"/>
    <property type="molecule type" value="Genomic_DNA"/>
</dbReference>
<feature type="compositionally biased region" description="Polar residues" evidence="1">
    <location>
        <begin position="286"/>
        <end position="312"/>
    </location>
</feature>
<feature type="compositionally biased region" description="Polar residues" evidence="1">
    <location>
        <begin position="444"/>
        <end position="459"/>
    </location>
</feature>
<feature type="compositionally biased region" description="Low complexity" evidence="1">
    <location>
        <begin position="79"/>
        <end position="90"/>
    </location>
</feature>
<evidence type="ECO:0000313" key="3">
    <source>
        <dbReference type="Proteomes" id="UP001141327"/>
    </source>
</evidence>
<feature type="compositionally biased region" description="Low complexity" evidence="1">
    <location>
        <begin position="460"/>
        <end position="474"/>
    </location>
</feature>
<feature type="compositionally biased region" description="Low complexity" evidence="1">
    <location>
        <begin position="431"/>
        <end position="443"/>
    </location>
</feature>
<feature type="region of interest" description="Disordered" evidence="1">
    <location>
        <begin position="367"/>
        <end position="387"/>
    </location>
</feature>
<feature type="compositionally biased region" description="Pro residues" evidence="1">
    <location>
        <begin position="487"/>
        <end position="500"/>
    </location>
</feature>
<feature type="region of interest" description="Disordered" evidence="1">
    <location>
        <begin position="32"/>
        <end position="51"/>
    </location>
</feature>
<feature type="compositionally biased region" description="Pro residues" evidence="1">
    <location>
        <begin position="564"/>
        <end position="575"/>
    </location>
</feature>
<reference evidence="2" key="1">
    <citation type="journal article" date="2022" name="bioRxiv">
        <title>Genomics of Preaxostyla Flagellates Illuminates Evolutionary Transitions and the Path Towards Mitochondrial Loss.</title>
        <authorList>
            <person name="Novak L.V.F."/>
            <person name="Treitli S.C."/>
            <person name="Pyrih J."/>
            <person name="Halakuc P."/>
            <person name="Pipaliya S.V."/>
            <person name="Vacek V."/>
            <person name="Brzon O."/>
            <person name="Soukal P."/>
            <person name="Eme L."/>
            <person name="Dacks J.B."/>
            <person name="Karnkowska A."/>
            <person name="Elias M."/>
            <person name="Hampl V."/>
        </authorList>
    </citation>
    <scope>NUCLEOTIDE SEQUENCE</scope>
    <source>
        <strain evidence="2">RCP-MX</strain>
    </source>
</reference>
<comment type="caution">
    <text evidence="2">The sequence shown here is derived from an EMBL/GenBank/DDBJ whole genome shotgun (WGS) entry which is preliminary data.</text>
</comment>
<feature type="compositionally biased region" description="Basic and acidic residues" evidence="1">
    <location>
        <begin position="1158"/>
        <end position="1167"/>
    </location>
</feature>
<feature type="compositionally biased region" description="Low complexity" evidence="1">
    <location>
        <begin position="677"/>
        <end position="688"/>
    </location>
</feature>
<feature type="region of interest" description="Disordered" evidence="1">
    <location>
        <begin position="1201"/>
        <end position="1259"/>
    </location>
</feature>
<name>A0ABQ8UAL3_9EUKA</name>
<feature type="compositionally biased region" description="Pro residues" evidence="1">
    <location>
        <begin position="722"/>
        <end position="733"/>
    </location>
</feature>
<feature type="region of interest" description="Disordered" evidence="1">
    <location>
        <begin position="430"/>
        <end position="736"/>
    </location>
</feature>
<evidence type="ECO:0000256" key="1">
    <source>
        <dbReference type="SAM" id="MobiDB-lite"/>
    </source>
</evidence>